<gene>
    <name evidence="2" type="ORF">JTE90_021075</name>
</gene>
<reference evidence="2 3" key="1">
    <citation type="journal article" date="2022" name="Nat. Ecol. Evol.">
        <title>A masculinizing supergene underlies an exaggerated male reproductive morph in a spider.</title>
        <authorList>
            <person name="Hendrickx F."/>
            <person name="De Corte Z."/>
            <person name="Sonet G."/>
            <person name="Van Belleghem S.M."/>
            <person name="Kostlbacher S."/>
            <person name="Vangestel C."/>
        </authorList>
    </citation>
    <scope>NUCLEOTIDE SEQUENCE [LARGE SCALE GENOMIC DNA]</scope>
    <source>
        <strain evidence="2">W744_W776</strain>
    </source>
</reference>
<sequence length="435" mass="50854">MWFFVVLLLYANGINGEDVCETNPSSLCDLHDQPLPENVEEFKEYFRVLLEYIDCLKNYEEKCDGKPGVKQVFHKEEYESIRSLIVDISTEGTPLSSVVFENFHCLRYRFTSYYPECEGFKETIETAYRDRNVTSFSKAKYGEPSKKEMCLNYLSVMGCLVNTSTKRCGAAVKEPVIDIIIRTYFIQNMCSVQDIHELRRDLEDFQLDDPNKAALRESFRQFKYYNFRGISKGDDICKERYPRSLCDVTMPPLPEKKEEFKEYCRVNLEYYDCLKNYEDTCTGKPGVEQVFQEREYDSIRGLVVEISTDGTPLNSVVFENFSCLKNRVKHLFYECRGFMEEIENAEKEMNYAPSKKRCLLNLSAVSCFVQTSVNWCGVAVKDPVINIIIRTYFLQNSCRLQDIHELTNKIEELPLDNSTKSVLRESFQQFMWNAK</sequence>
<keyword evidence="3" id="KW-1185">Reference proteome</keyword>
<feature type="chain" id="PRO_5044023385" evidence="1">
    <location>
        <begin position="17"/>
        <end position="435"/>
    </location>
</feature>
<protein>
    <submittedName>
        <fullName evidence="2">Uncharacterized protein</fullName>
    </submittedName>
</protein>
<dbReference type="Proteomes" id="UP000827092">
    <property type="component" value="Unassembled WGS sequence"/>
</dbReference>
<organism evidence="2 3">
    <name type="scientific">Oedothorax gibbosus</name>
    <dbReference type="NCBI Taxonomy" id="931172"/>
    <lineage>
        <taxon>Eukaryota</taxon>
        <taxon>Metazoa</taxon>
        <taxon>Ecdysozoa</taxon>
        <taxon>Arthropoda</taxon>
        <taxon>Chelicerata</taxon>
        <taxon>Arachnida</taxon>
        <taxon>Araneae</taxon>
        <taxon>Araneomorphae</taxon>
        <taxon>Entelegynae</taxon>
        <taxon>Araneoidea</taxon>
        <taxon>Linyphiidae</taxon>
        <taxon>Erigoninae</taxon>
        <taxon>Oedothorax</taxon>
    </lineage>
</organism>
<dbReference type="EMBL" id="JAFNEN010000032">
    <property type="protein sequence ID" value="KAG8199063.1"/>
    <property type="molecule type" value="Genomic_DNA"/>
</dbReference>
<proteinExistence type="predicted"/>
<comment type="caution">
    <text evidence="2">The sequence shown here is derived from an EMBL/GenBank/DDBJ whole genome shotgun (WGS) entry which is preliminary data.</text>
</comment>
<dbReference type="AlphaFoldDB" id="A0AAV6VS27"/>
<name>A0AAV6VS27_9ARAC</name>
<evidence type="ECO:0000313" key="3">
    <source>
        <dbReference type="Proteomes" id="UP000827092"/>
    </source>
</evidence>
<accession>A0AAV6VS27</accession>
<keyword evidence="1" id="KW-0732">Signal</keyword>
<evidence type="ECO:0000313" key="2">
    <source>
        <dbReference type="EMBL" id="KAG8199063.1"/>
    </source>
</evidence>
<evidence type="ECO:0000256" key="1">
    <source>
        <dbReference type="SAM" id="SignalP"/>
    </source>
</evidence>
<feature type="signal peptide" evidence="1">
    <location>
        <begin position="1"/>
        <end position="16"/>
    </location>
</feature>